<organism evidence="2 3">
    <name type="scientific">Microdochium trichocladiopsis</name>
    <dbReference type="NCBI Taxonomy" id="1682393"/>
    <lineage>
        <taxon>Eukaryota</taxon>
        <taxon>Fungi</taxon>
        <taxon>Dikarya</taxon>
        <taxon>Ascomycota</taxon>
        <taxon>Pezizomycotina</taxon>
        <taxon>Sordariomycetes</taxon>
        <taxon>Xylariomycetidae</taxon>
        <taxon>Xylariales</taxon>
        <taxon>Microdochiaceae</taxon>
        <taxon>Microdochium</taxon>
    </lineage>
</organism>
<dbReference type="AlphaFoldDB" id="A0A9P8YFB9"/>
<accession>A0A9P8YFB9</accession>
<feature type="region of interest" description="Disordered" evidence="1">
    <location>
        <begin position="75"/>
        <end position="134"/>
    </location>
</feature>
<keyword evidence="3" id="KW-1185">Reference proteome</keyword>
<feature type="compositionally biased region" description="Low complexity" evidence="1">
    <location>
        <begin position="118"/>
        <end position="127"/>
    </location>
</feature>
<comment type="caution">
    <text evidence="2">The sequence shown here is derived from an EMBL/GenBank/DDBJ whole genome shotgun (WGS) entry which is preliminary data.</text>
</comment>
<gene>
    <name evidence="2" type="ORF">B0I36DRAFT_345935</name>
</gene>
<proteinExistence type="predicted"/>
<feature type="compositionally biased region" description="Polar residues" evidence="1">
    <location>
        <begin position="192"/>
        <end position="208"/>
    </location>
</feature>
<dbReference type="EMBL" id="JAGTJQ010000002">
    <property type="protein sequence ID" value="KAH7037882.1"/>
    <property type="molecule type" value="Genomic_DNA"/>
</dbReference>
<reference evidence="2" key="1">
    <citation type="journal article" date="2021" name="Nat. Commun.">
        <title>Genetic determinants of endophytism in the Arabidopsis root mycobiome.</title>
        <authorList>
            <person name="Mesny F."/>
            <person name="Miyauchi S."/>
            <person name="Thiergart T."/>
            <person name="Pickel B."/>
            <person name="Atanasova L."/>
            <person name="Karlsson M."/>
            <person name="Huettel B."/>
            <person name="Barry K.W."/>
            <person name="Haridas S."/>
            <person name="Chen C."/>
            <person name="Bauer D."/>
            <person name="Andreopoulos W."/>
            <person name="Pangilinan J."/>
            <person name="LaButti K."/>
            <person name="Riley R."/>
            <person name="Lipzen A."/>
            <person name="Clum A."/>
            <person name="Drula E."/>
            <person name="Henrissat B."/>
            <person name="Kohler A."/>
            <person name="Grigoriev I.V."/>
            <person name="Martin F.M."/>
            <person name="Hacquard S."/>
        </authorList>
    </citation>
    <scope>NUCLEOTIDE SEQUENCE</scope>
    <source>
        <strain evidence="2">MPI-CAGE-CH-0230</strain>
    </source>
</reference>
<evidence type="ECO:0000313" key="2">
    <source>
        <dbReference type="EMBL" id="KAH7037882.1"/>
    </source>
</evidence>
<name>A0A9P8YFB9_9PEZI</name>
<dbReference type="Proteomes" id="UP000756346">
    <property type="component" value="Unassembled WGS sequence"/>
</dbReference>
<dbReference type="GeneID" id="70185953"/>
<evidence type="ECO:0000313" key="3">
    <source>
        <dbReference type="Proteomes" id="UP000756346"/>
    </source>
</evidence>
<feature type="region of interest" description="Disordered" evidence="1">
    <location>
        <begin position="168"/>
        <end position="208"/>
    </location>
</feature>
<feature type="compositionally biased region" description="Polar residues" evidence="1">
    <location>
        <begin position="168"/>
        <end position="177"/>
    </location>
</feature>
<protein>
    <submittedName>
        <fullName evidence="2">Uncharacterized protein</fullName>
    </submittedName>
</protein>
<dbReference type="RefSeq" id="XP_046017003.1">
    <property type="nucleotide sequence ID" value="XM_046156407.1"/>
</dbReference>
<sequence>MESLVMLNPEVLCPVRPAWSLAKACGLWLSSCSVTESLLLPSNTTIRHGMGCSKEQRASSCAPLQLGCRQHDSSLARLGQPPARPRSQSHPARQGLVPPASKNNDDILPSPLRPLGQLHGHGSSSLSREARHSFSSQPIFDNACRPLISPHQNARPRGWSFEDFQQPVIASSSAPQTHRTHPQTDPTRNRHQPSTVDAASANTGPKQI</sequence>
<evidence type="ECO:0000256" key="1">
    <source>
        <dbReference type="SAM" id="MobiDB-lite"/>
    </source>
</evidence>